<comment type="caution">
    <text evidence="4">The sequence shown here is derived from an EMBL/GenBank/DDBJ whole genome shotgun (WGS) entry which is preliminary data.</text>
</comment>
<dbReference type="PROSITE" id="PS51178">
    <property type="entry name" value="PASTA"/>
    <property type="match status" value="2"/>
</dbReference>
<evidence type="ECO:0000256" key="1">
    <source>
        <dbReference type="SAM" id="MobiDB-lite"/>
    </source>
</evidence>
<dbReference type="Proteomes" id="UP001549146">
    <property type="component" value="Unassembled WGS sequence"/>
</dbReference>
<dbReference type="InterPro" id="IPR005543">
    <property type="entry name" value="PASTA_dom"/>
</dbReference>
<feature type="transmembrane region" description="Helical" evidence="2">
    <location>
        <begin position="12"/>
        <end position="35"/>
    </location>
</feature>
<evidence type="ECO:0000259" key="3">
    <source>
        <dbReference type="PROSITE" id="PS51178"/>
    </source>
</evidence>
<keyword evidence="2" id="KW-0472">Membrane</keyword>
<feature type="domain" description="PASTA" evidence="3">
    <location>
        <begin position="181"/>
        <end position="250"/>
    </location>
</feature>
<dbReference type="Pfam" id="PF03793">
    <property type="entry name" value="PASTA"/>
    <property type="match status" value="2"/>
</dbReference>
<protein>
    <submittedName>
        <fullName evidence="4">Beta-lactam-binding protein with PASTA domain</fullName>
    </submittedName>
</protein>
<keyword evidence="2" id="KW-0812">Transmembrane</keyword>
<dbReference type="CDD" id="cd06577">
    <property type="entry name" value="PASTA_pknB"/>
    <property type="match status" value="2"/>
</dbReference>
<evidence type="ECO:0000313" key="4">
    <source>
        <dbReference type="EMBL" id="MET3730855.1"/>
    </source>
</evidence>
<accession>A0ABV2LQK8</accession>
<evidence type="ECO:0000256" key="2">
    <source>
        <dbReference type="SAM" id="Phobius"/>
    </source>
</evidence>
<sequence>MKFFRALTKWQFWASIVLMALAVYGLYHFTFRVFLNSYTNHNEVMEIPDLSQMNIKEAIKTLEDLNLTYEIDSVKFDSTKAPFAILDYYPQKGFKVKEGRRIFIKSNPRTWLPVELPDIIGKSKRLAFTQLKLSGLEVGDTIYEPDIAKDAVLRVMFQGKQITSKTILPRFARVDVVLGKGLEYGVKMENLIGMGLDQARSTIVANQFEVGRLVVEESVSDSSVLRVFYQYPIAGDNYDQGLPVDLWLSSRSPAELAMRVKDLDRQYRNDLKDSAAIAEYERQLQLKDRTELSTDNTPSVQESQLPPKNVPQEQPEGVQID</sequence>
<dbReference type="SMART" id="SM00740">
    <property type="entry name" value="PASTA"/>
    <property type="match status" value="2"/>
</dbReference>
<proteinExistence type="predicted"/>
<evidence type="ECO:0000313" key="5">
    <source>
        <dbReference type="Proteomes" id="UP001549146"/>
    </source>
</evidence>
<dbReference type="EMBL" id="JBEPMO010000002">
    <property type="protein sequence ID" value="MET3730855.1"/>
    <property type="molecule type" value="Genomic_DNA"/>
</dbReference>
<dbReference type="RefSeq" id="WP_354506480.1">
    <property type="nucleotide sequence ID" value="NZ_JBEPMO010000002.1"/>
</dbReference>
<organism evidence="4 5">
    <name type="scientific">Moheibacter stercoris</name>
    <dbReference type="NCBI Taxonomy" id="1628251"/>
    <lineage>
        <taxon>Bacteria</taxon>
        <taxon>Pseudomonadati</taxon>
        <taxon>Bacteroidota</taxon>
        <taxon>Flavobacteriia</taxon>
        <taxon>Flavobacteriales</taxon>
        <taxon>Weeksellaceae</taxon>
        <taxon>Moheibacter</taxon>
    </lineage>
</organism>
<feature type="region of interest" description="Disordered" evidence="1">
    <location>
        <begin position="286"/>
        <end position="321"/>
    </location>
</feature>
<feature type="domain" description="PASTA" evidence="3">
    <location>
        <begin position="41"/>
        <end position="108"/>
    </location>
</feature>
<feature type="compositionally biased region" description="Polar residues" evidence="1">
    <location>
        <begin position="293"/>
        <end position="306"/>
    </location>
</feature>
<dbReference type="Gene3D" id="3.30.10.20">
    <property type="match status" value="3"/>
</dbReference>
<gene>
    <name evidence="4" type="ORF">ABID46_000414</name>
</gene>
<name>A0ABV2LQK8_9FLAO</name>
<keyword evidence="2" id="KW-1133">Transmembrane helix</keyword>
<reference evidence="4 5" key="1">
    <citation type="submission" date="2024-06" db="EMBL/GenBank/DDBJ databases">
        <title>Genomic Encyclopedia of Type Strains, Phase IV (KMG-IV): sequencing the most valuable type-strain genomes for metagenomic binning, comparative biology and taxonomic classification.</title>
        <authorList>
            <person name="Goeker M."/>
        </authorList>
    </citation>
    <scope>NUCLEOTIDE SEQUENCE [LARGE SCALE GENOMIC DNA]</scope>
    <source>
        <strain evidence="4 5">DSM 29388</strain>
    </source>
</reference>
<keyword evidence="5" id="KW-1185">Reference proteome</keyword>